<keyword evidence="1" id="KW-0472">Membrane</keyword>
<dbReference type="EMBL" id="NJAI01000010">
    <property type="protein sequence ID" value="PHM52172.1"/>
    <property type="molecule type" value="Genomic_DNA"/>
</dbReference>
<feature type="transmembrane region" description="Helical" evidence="1">
    <location>
        <begin position="48"/>
        <end position="69"/>
    </location>
</feature>
<sequence length="87" mass="9978">MLKGIFVMLCMSFLPIVTLMTIVLLYVLITGISDYKIKNYSLNDWKGFAILGVVVVLLFCLACFLWSQFPAFIELMGKPTYRSRVQM</sequence>
<dbReference type="EMBL" id="NJAI01000008">
    <property type="protein sequence ID" value="PHM52692.1"/>
    <property type="molecule type" value="Genomic_DNA"/>
</dbReference>
<dbReference type="AlphaFoldDB" id="A0A2G0Q0G7"/>
<keyword evidence="1" id="KW-0812">Transmembrane</keyword>
<evidence type="ECO:0000313" key="6">
    <source>
        <dbReference type="Proteomes" id="UP000225433"/>
    </source>
</evidence>
<dbReference type="EMBL" id="CP016176">
    <property type="protein sequence ID" value="AOM42663.1"/>
    <property type="molecule type" value="Genomic_DNA"/>
</dbReference>
<name>A0A2G0Q0G7_XENHO</name>
<dbReference type="KEGG" id="xho:A9255_20225"/>
<evidence type="ECO:0000313" key="2">
    <source>
        <dbReference type="EMBL" id="AOM42663.1"/>
    </source>
</evidence>
<reference evidence="2 5" key="1">
    <citation type="submission" date="2016-06" db="EMBL/GenBank/DDBJ databases">
        <title>Bacterial characters and pathogenicity of Xenorhabdus hominickii from an entomopathogenic nematode, Steinernema monticolum.</title>
        <authorList>
            <person name="Park Y."/>
            <person name="Kim Y."/>
        </authorList>
    </citation>
    <scope>NUCLEOTIDE SEQUENCE [LARGE SCALE GENOMIC DNA]</scope>
    <source>
        <strain evidence="2 5">ANU1</strain>
    </source>
</reference>
<evidence type="ECO:0000256" key="1">
    <source>
        <dbReference type="SAM" id="Phobius"/>
    </source>
</evidence>
<protein>
    <submittedName>
        <fullName evidence="4">Uncharacterized protein</fullName>
    </submittedName>
</protein>
<dbReference type="Proteomes" id="UP000225433">
    <property type="component" value="Unassembled WGS sequence"/>
</dbReference>
<dbReference type="STRING" id="351679.A9255_20225"/>
<keyword evidence="5" id="KW-1185">Reference proteome</keyword>
<feature type="transmembrane region" description="Helical" evidence="1">
    <location>
        <begin position="6"/>
        <end position="28"/>
    </location>
</feature>
<reference evidence="4 6" key="2">
    <citation type="journal article" date="2017" name="Nat. Microbiol.">
        <title>Natural product diversity associated with the nematode symbionts Photorhabdus and Xenorhabdus.</title>
        <authorList>
            <person name="Tobias N.J."/>
            <person name="Wolff H."/>
            <person name="Djahanschiri B."/>
            <person name="Grundmann F."/>
            <person name="Kronenwerth M."/>
            <person name="Shi Y.M."/>
            <person name="Simonyi S."/>
            <person name="Grun P."/>
            <person name="Shapiro-Ilan D."/>
            <person name="Pidot S.J."/>
            <person name="Stinear T.P."/>
            <person name="Ebersberger I."/>
            <person name="Bode H.B."/>
        </authorList>
    </citation>
    <scope>NUCLEOTIDE SEQUENCE [LARGE SCALE GENOMIC DNA]</scope>
    <source>
        <strain evidence="4 6">DSM 17903</strain>
    </source>
</reference>
<evidence type="ECO:0000313" key="5">
    <source>
        <dbReference type="Proteomes" id="UP000094600"/>
    </source>
</evidence>
<proteinExistence type="predicted"/>
<evidence type="ECO:0000313" key="3">
    <source>
        <dbReference type="EMBL" id="PHM52172.1"/>
    </source>
</evidence>
<gene>
    <name evidence="2" type="ORF">A9255_20225</name>
    <name evidence="4" type="ORF">Xhom_04361</name>
    <name evidence="3" type="ORF">Xhom_04550</name>
</gene>
<evidence type="ECO:0000313" key="4">
    <source>
        <dbReference type="EMBL" id="PHM52692.1"/>
    </source>
</evidence>
<organism evidence="4 6">
    <name type="scientific">Xenorhabdus hominickii</name>
    <dbReference type="NCBI Taxonomy" id="351679"/>
    <lineage>
        <taxon>Bacteria</taxon>
        <taxon>Pseudomonadati</taxon>
        <taxon>Pseudomonadota</taxon>
        <taxon>Gammaproteobacteria</taxon>
        <taxon>Enterobacterales</taxon>
        <taxon>Morganellaceae</taxon>
        <taxon>Xenorhabdus</taxon>
    </lineage>
</organism>
<dbReference type="Proteomes" id="UP000094600">
    <property type="component" value="Chromosome"/>
</dbReference>
<keyword evidence="1" id="KW-1133">Transmembrane helix</keyword>
<accession>A0A2G0Q0G7</accession>